<proteinExistence type="inferred from homology"/>
<evidence type="ECO:0000259" key="7">
    <source>
        <dbReference type="Pfam" id="PF07980"/>
    </source>
</evidence>
<feature type="signal peptide" evidence="6">
    <location>
        <begin position="1"/>
        <end position="23"/>
    </location>
</feature>
<keyword evidence="10" id="KW-1185">Reference proteome</keyword>
<feature type="domain" description="RagB/SusD" evidence="7">
    <location>
        <begin position="272"/>
        <end position="582"/>
    </location>
</feature>
<evidence type="ECO:0000259" key="8">
    <source>
        <dbReference type="Pfam" id="PF14322"/>
    </source>
</evidence>
<comment type="similarity">
    <text evidence="2">Belongs to the SusD family.</text>
</comment>
<comment type="subcellular location">
    <subcellularLocation>
        <location evidence="1">Cell outer membrane</location>
    </subcellularLocation>
</comment>
<comment type="caution">
    <text evidence="9">The sequence shown here is derived from an EMBL/GenBank/DDBJ whole genome shotgun (WGS) entry which is preliminary data.</text>
</comment>
<name>A0A179DGZ3_9SPHI</name>
<sequence>MKILKYIFLSLLFGGLISFNSCSLDEVIKDTPTPATATSETDVTAIIGGMYSRFNDASMFKFQSFNMLILGADDIFSTAGSEAGPYAQRTFSSANTAPMWNNLYACIANANNLIEVLDKLTLSPAFEKRAYGEAYFIRAFSYYYLVRLYGGAPIRNTAIHFDTDFYLPKNTVDELYTQILSDFKLASENLPLQSSIGADELGRASKGAAQAFLSEAYLTYGNQLSLAGQSPITQYQQSVLYADSVIDSKKYVLLANFGDLFDINKETGAYSEVIFGVRFQTDASARAQPAAGSEYASNFGASNTFGVSASGGNGNNTFRVSHWFADYYRKGDYSNGVSKFTPNIDYRNEKAFVQRGFNANNGRFFAVYPNIPGSTVPGSSTDGTINDPLLAKYQDPGGKDARNHGNDLFIIRFSAIYLIKAEALNELNGPTQPALDAFNMVRARARTVNSVPEARTIPANLTLTTAVDKKTFRLKIFDERGLEFIGEAVRWFDLVRMQSPLNSSQTMYEYQFKTVLSDATKYPRILPTGYNASTQLYTPNTSRENAIYAPILNVSVPKFLLFPVPNTELVLNTKFGQQNPGW</sequence>
<evidence type="ECO:0000256" key="4">
    <source>
        <dbReference type="ARBA" id="ARBA00023136"/>
    </source>
</evidence>
<dbReference type="EMBL" id="LWHJ01000022">
    <property type="protein sequence ID" value="OAQ40335.1"/>
    <property type="molecule type" value="Genomic_DNA"/>
</dbReference>
<keyword evidence="5" id="KW-0998">Cell outer membrane</keyword>
<dbReference type="Gene3D" id="1.25.40.390">
    <property type="match status" value="1"/>
</dbReference>
<dbReference type="OrthoDB" id="9792139at2"/>
<dbReference type="Pfam" id="PF07980">
    <property type="entry name" value="SusD_RagB"/>
    <property type="match status" value="1"/>
</dbReference>
<feature type="domain" description="SusD-like N-terminal" evidence="8">
    <location>
        <begin position="30"/>
        <end position="218"/>
    </location>
</feature>
<protein>
    <recommendedName>
        <fullName evidence="11">Carbohydrate-binding protein SusD</fullName>
    </recommendedName>
</protein>
<dbReference type="SUPFAM" id="SSF48452">
    <property type="entry name" value="TPR-like"/>
    <property type="match status" value="1"/>
</dbReference>
<dbReference type="Pfam" id="PF14322">
    <property type="entry name" value="SusD-like_3"/>
    <property type="match status" value="1"/>
</dbReference>
<keyword evidence="4" id="KW-0472">Membrane</keyword>
<keyword evidence="3 6" id="KW-0732">Signal</keyword>
<dbReference type="AlphaFoldDB" id="A0A179DGZ3"/>
<evidence type="ECO:0000256" key="5">
    <source>
        <dbReference type="ARBA" id="ARBA00023237"/>
    </source>
</evidence>
<accession>A0A179DGZ3</accession>
<dbReference type="STRING" id="1826909.A5893_05120"/>
<dbReference type="Proteomes" id="UP000078459">
    <property type="component" value="Unassembled WGS sequence"/>
</dbReference>
<dbReference type="InterPro" id="IPR033985">
    <property type="entry name" value="SusD-like_N"/>
</dbReference>
<organism evidence="9 10">
    <name type="scientific">Pedobacter psychrophilus</name>
    <dbReference type="NCBI Taxonomy" id="1826909"/>
    <lineage>
        <taxon>Bacteria</taxon>
        <taxon>Pseudomonadati</taxon>
        <taxon>Bacteroidota</taxon>
        <taxon>Sphingobacteriia</taxon>
        <taxon>Sphingobacteriales</taxon>
        <taxon>Sphingobacteriaceae</taxon>
        <taxon>Pedobacter</taxon>
    </lineage>
</organism>
<dbReference type="InterPro" id="IPR011990">
    <property type="entry name" value="TPR-like_helical_dom_sf"/>
</dbReference>
<feature type="chain" id="PRO_5008100556" description="Carbohydrate-binding protein SusD" evidence="6">
    <location>
        <begin position="24"/>
        <end position="582"/>
    </location>
</feature>
<gene>
    <name evidence="9" type="ORF">A5893_05120</name>
</gene>
<reference evidence="9 10" key="1">
    <citation type="submission" date="2016-04" db="EMBL/GenBank/DDBJ databases">
        <authorList>
            <person name="Evans L.H."/>
            <person name="Alamgir A."/>
            <person name="Owens N."/>
            <person name="Weber N.D."/>
            <person name="Virtaneva K."/>
            <person name="Barbian K."/>
            <person name="Babar A."/>
            <person name="Rosenke K."/>
        </authorList>
    </citation>
    <scope>NUCLEOTIDE SEQUENCE [LARGE SCALE GENOMIC DNA]</scope>
    <source>
        <strain evidence="9 10">CCM 8644</strain>
    </source>
</reference>
<reference evidence="9 10" key="2">
    <citation type="submission" date="2016-06" db="EMBL/GenBank/DDBJ databases">
        <title>Pedobacter psychrophilus sp. nov., isolated from Antarctic fragmentary rock.</title>
        <authorList>
            <person name="Svec P."/>
        </authorList>
    </citation>
    <scope>NUCLEOTIDE SEQUENCE [LARGE SCALE GENOMIC DNA]</scope>
    <source>
        <strain evidence="9 10">CCM 8644</strain>
    </source>
</reference>
<dbReference type="RefSeq" id="WP_068821572.1">
    <property type="nucleotide sequence ID" value="NZ_LWHJ01000022.1"/>
</dbReference>
<evidence type="ECO:0000256" key="1">
    <source>
        <dbReference type="ARBA" id="ARBA00004442"/>
    </source>
</evidence>
<evidence type="ECO:0008006" key="11">
    <source>
        <dbReference type="Google" id="ProtNLM"/>
    </source>
</evidence>
<evidence type="ECO:0000313" key="9">
    <source>
        <dbReference type="EMBL" id="OAQ40335.1"/>
    </source>
</evidence>
<dbReference type="InterPro" id="IPR012944">
    <property type="entry name" value="SusD_RagB_dom"/>
</dbReference>
<evidence type="ECO:0000256" key="6">
    <source>
        <dbReference type="SAM" id="SignalP"/>
    </source>
</evidence>
<dbReference type="GO" id="GO:0009279">
    <property type="term" value="C:cell outer membrane"/>
    <property type="evidence" value="ECO:0007669"/>
    <property type="project" value="UniProtKB-SubCell"/>
</dbReference>
<evidence type="ECO:0000313" key="10">
    <source>
        <dbReference type="Proteomes" id="UP000078459"/>
    </source>
</evidence>
<evidence type="ECO:0000256" key="2">
    <source>
        <dbReference type="ARBA" id="ARBA00006275"/>
    </source>
</evidence>
<evidence type="ECO:0000256" key="3">
    <source>
        <dbReference type="ARBA" id="ARBA00022729"/>
    </source>
</evidence>